<dbReference type="GO" id="GO:0006396">
    <property type="term" value="P:RNA processing"/>
    <property type="evidence" value="ECO:0007669"/>
    <property type="project" value="InterPro"/>
</dbReference>
<organism evidence="3 4">
    <name type="scientific">Dacryopinax primogenitus (strain DJM 731)</name>
    <name type="common">Brown rot fungus</name>
    <dbReference type="NCBI Taxonomy" id="1858805"/>
    <lineage>
        <taxon>Eukaryota</taxon>
        <taxon>Fungi</taxon>
        <taxon>Dikarya</taxon>
        <taxon>Basidiomycota</taxon>
        <taxon>Agaricomycotina</taxon>
        <taxon>Dacrymycetes</taxon>
        <taxon>Dacrymycetales</taxon>
        <taxon>Dacrymycetaceae</taxon>
        <taxon>Dacryopinax</taxon>
    </lineage>
</organism>
<gene>
    <name evidence="3" type="ORF">DACRYDRAFT_23723</name>
</gene>
<evidence type="ECO:0000313" key="4">
    <source>
        <dbReference type="Proteomes" id="UP000030653"/>
    </source>
</evidence>
<feature type="region of interest" description="Disordered" evidence="1">
    <location>
        <begin position="317"/>
        <end position="340"/>
    </location>
</feature>
<dbReference type="RefSeq" id="XP_040626565.1">
    <property type="nucleotide sequence ID" value="XM_040773363.1"/>
</dbReference>
<dbReference type="OrthoDB" id="2392202at2759"/>
<evidence type="ECO:0000313" key="3">
    <source>
        <dbReference type="EMBL" id="EJT99667.1"/>
    </source>
</evidence>
<dbReference type="GeneID" id="63688425"/>
<proteinExistence type="predicted"/>
<dbReference type="Proteomes" id="UP000030653">
    <property type="component" value="Unassembled WGS sequence"/>
</dbReference>
<reference evidence="3 4" key="1">
    <citation type="journal article" date="2012" name="Science">
        <title>The Paleozoic origin of enzymatic lignin decomposition reconstructed from 31 fungal genomes.</title>
        <authorList>
            <person name="Floudas D."/>
            <person name="Binder M."/>
            <person name="Riley R."/>
            <person name="Barry K."/>
            <person name="Blanchette R.A."/>
            <person name="Henrissat B."/>
            <person name="Martinez A.T."/>
            <person name="Otillar R."/>
            <person name="Spatafora J.W."/>
            <person name="Yadav J.S."/>
            <person name="Aerts A."/>
            <person name="Benoit I."/>
            <person name="Boyd A."/>
            <person name="Carlson A."/>
            <person name="Copeland A."/>
            <person name="Coutinho P.M."/>
            <person name="de Vries R.P."/>
            <person name="Ferreira P."/>
            <person name="Findley K."/>
            <person name="Foster B."/>
            <person name="Gaskell J."/>
            <person name="Glotzer D."/>
            <person name="Gorecki P."/>
            <person name="Heitman J."/>
            <person name="Hesse C."/>
            <person name="Hori C."/>
            <person name="Igarashi K."/>
            <person name="Jurgens J.A."/>
            <person name="Kallen N."/>
            <person name="Kersten P."/>
            <person name="Kohler A."/>
            <person name="Kuees U."/>
            <person name="Kumar T.K.A."/>
            <person name="Kuo A."/>
            <person name="LaButti K."/>
            <person name="Larrondo L.F."/>
            <person name="Lindquist E."/>
            <person name="Ling A."/>
            <person name="Lombard V."/>
            <person name="Lucas S."/>
            <person name="Lundell T."/>
            <person name="Martin R."/>
            <person name="McLaughlin D.J."/>
            <person name="Morgenstern I."/>
            <person name="Morin E."/>
            <person name="Murat C."/>
            <person name="Nagy L.G."/>
            <person name="Nolan M."/>
            <person name="Ohm R.A."/>
            <person name="Patyshakuliyeva A."/>
            <person name="Rokas A."/>
            <person name="Ruiz-Duenas F.J."/>
            <person name="Sabat G."/>
            <person name="Salamov A."/>
            <person name="Samejima M."/>
            <person name="Schmutz J."/>
            <person name="Slot J.C."/>
            <person name="St John F."/>
            <person name="Stenlid J."/>
            <person name="Sun H."/>
            <person name="Sun S."/>
            <person name="Syed K."/>
            <person name="Tsang A."/>
            <person name="Wiebenga A."/>
            <person name="Young D."/>
            <person name="Pisabarro A."/>
            <person name="Eastwood D.C."/>
            <person name="Martin F."/>
            <person name="Cullen D."/>
            <person name="Grigoriev I.V."/>
            <person name="Hibbett D.S."/>
        </authorList>
    </citation>
    <scope>NUCLEOTIDE SEQUENCE [LARGE SCALE GENOMIC DNA]</scope>
    <source>
        <strain evidence="3 4">DJM-731 SS1</strain>
    </source>
</reference>
<dbReference type="InterPro" id="IPR000999">
    <property type="entry name" value="RNase_III_dom"/>
</dbReference>
<sequence length="340" mass="39260">MVSPVPWMTDRERYDIWRRMRNSAHLSDSFNRMAWIGDDALKTQVTQYLYQSTLDRFGADTLLMHDLRELFECRWSQLVITVALGLDEEVDPPLQPLVQGMGRSNPQIKSYADIFEAYIGGLCSKDRAVVDHWISTLVRRFYRDLMKEVERYLGSTSYPREKLDVTCIRLHVDWDPFYGPFLELKPRHACYHLQPWRTFLLPDCFILTSIGHPPRLMRHPVLSSEDVHQKRMPRDTFAASFRRTAMDARQGTVLTMTPVNRSSSAPFPPGTLSMPSMPTSSNVHLRVVHNLSSTHLEIDSSRHASQNGLKEIVDLTQDEDDDAENDNDCDCDMNEVEDLL</sequence>
<dbReference type="SUPFAM" id="SSF69065">
    <property type="entry name" value="RNase III domain-like"/>
    <property type="match status" value="1"/>
</dbReference>
<evidence type="ECO:0000259" key="2">
    <source>
        <dbReference type="Pfam" id="PF00636"/>
    </source>
</evidence>
<name>M5G7C6_DACPD</name>
<dbReference type="HOGENOM" id="CLU_816413_0_0_1"/>
<keyword evidence="4" id="KW-1185">Reference proteome</keyword>
<dbReference type="InterPro" id="IPR036389">
    <property type="entry name" value="RNase_III_sf"/>
</dbReference>
<feature type="domain" description="RNase III" evidence="2">
    <location>
        <begin position="32"/>
        <end position="122"/>
    </location>
</feature>
<accession>M5G7C6</accession>
<dbReference type="Pfam" id="PF00636">
    <property type="entry name" value="Ribonuclease_3"/>
    <property type="match status" value="1"/>
</dbReference>
<dbReference type="EMBL" id="JH795869">
    <property type="protein sequence ID" value="EJT99667.1"/>
    <property type="molecule type" value="Genomic_DNA"/>
</dbReference>
<dbReference type="GO" id="GO:0004525">
    <property type="term" value="F:ribonuclease III activity"/>
    <property type="evidence" value="ECO:0007669"/>
    <property type="project" value="InterPro"/>
</dbReference>
<protein>
    <recommendedName>
        <fullName evidence="2">RNase III domain-containing protein</fullName>
    </recommendedName>
</protein>
<dbReference type="AlphaFoldDB" id="M5G7C6"/>
<dbReference type="Gene3D" id="1.10.1520.10">
    <property type="entry name" value="Ribonuclease III domain"/>
    <property type="match status" value="1"/>
</dbReference>
<evidence type="ECO:0000256" key="1">
    <source>
        <dbReference type="SAM" id="MobiDB-lite"/>
    </source>
</evidence>